<evidence type="ECO:0000313" key="4">
    <source>
        <dbReference type="EMBL" id="MCH86059.1"/>
    </source>
</evidence>
<keyword evidence="5" id="KW-1185">Reference proteome</keyword>
<proteinExistence type="predicted"/>
<feature type="domain" description="CCHC-type" evidence="3">
    <location>
        <begin position="158"/>
        <end position="173"/>
    </location>
</feature>
<reference evidence="4 5" key="1">
    <citation type="journal article" date="2018" name="Front. Plant Sci.">
        <title>Red Clover (Trifolium pratense) and Zigzag Clover (T. medium) - A Picture of Genomic Similarities and Differences.</title>
        <authorList>
            <person name="Dluhosova J."/>
            <person name="Istvanek J."/>
            <person name="Nedelnik J."/>
            <person name="Repkova J."/>
        </authorList>
    </citation>
    <scope>NUCLEOTIDE SEQUENCE [LARGE SCALE GENOMIC DNA]</scope>
    <source>
        <strain evidence="5">cv. 10/8</strain>
        <tissue evidence="4">Leaf</tissue>
    </source>
</reference>
<dbReference type="AlphaFoldDB" id="A0A392MG89"/>
<dbReference type="Pfam" id="PF08284">
    <property type="entry name" value="RVP_2"/>
    <property type="match status" value="1"/>
</dbReference>
<dbReference type="EMBL" id="LXQA010009660">
    <property type="protein sequence ID" value="MCH86059.1"/>
    <property type="molecule type" value="Genomic_DNA"/>
</dbReference>
<keyword evidence="1" id="KW-0862">Zinc</keyword>
<evidence type="ECO:0000313" key="5">
    <source>
        <dbReference type="Proteomes" id="UP000265520"/>
    </source>
</evidence>
<evidence type="ECO:0000259" key="3">
    <source>
        <dbReference type="PROSITE" id="PS50158"/>
    </source>
</evidence>
<dbReference type="PANTHER" id="PTHR15503:SF42">
    <property type="entry name" value="ZINC FINGER, CCHC-TYPE, RETROTRANSPOSON GAG DOMAIN, ASPARTIC PEPTIDASE DOMAIN PROTEIN-RELATED"/>
    <property type="match status" value="1"/>
</dbReference>
<name>A0A392MG89_9FABA</name>
<dbReference type="InterPro" id="IPR036875">
    <property type="entry name" value="Znf_CCHC_sf"/>
</dbReference>
<dbReference type="SMART" id="SM00343">
    <property type="entry name" value="ZnF_C2HC"/>
    <property type="match status" value="3"/>
</dbReference>
<keyword evidence="1" id="KW-0863">Zinc-finger</keyword>
<feature type="domain" description="CCHC-type" evidence="3">
    <location>
        <begin position="119"/>
        <end position="134"/>
    </location>
</feature>
<dbReference type="Proteomes" id="UP000265520">
    <property type="component" value="Unassembled WGS sequence"/>
</dbReference>
<dbReference type="InterPro" id="IPR001878">
    <property type="entry name" value="Znf_CCHC"/>
</dbReference>
<dbReference type="PROSITE" id="PS50158">
    <property type="entry name" value="ZF_CCHC"/>
    <property type="match status" value="3"/>
</dbReference>
<dbReference type="SUPFAM" id="SSF57756">
    <property type="entry name" value="Retrovirus zinc finger-like domains"/>
    <property type="match status" value="1"/>
</dbReference>
<dbReference type="SUPFAM" id="SSF50630">
    <property type="entry name" value="Acid proteases"/>
    <property type="match status" value="1"/>
</dbReference>
<dbReference type="InterPro" id="IPR032567">
    <property type="entry name" value="RTL1-rel"/>
</dbReference>
<dbReference type="GO" id="GO:0003676">
    <property type="term" value="F:nucleic acid binding"/>
    <property type="evidence" value="ECO:0007669"/>
    <property type="project" value="InterPro"/>
</dbReference>
<dbReference type="InterPro" id="IPR021109">
    <property type="entry name" value="Peptidase_aspartic_dom_sf"/>
</dbReference>
<organism evidence="4 5">
    <name type="scientific">Trifolium medium</name>
    <dbReference type="NCBI Taxonomy" id="97028"/>
    <lineage>
        <taxon>Eukaryota</taxon>
        <taxon>Viridiplantae</taxon>
        <taxon>Streptophyta</taxon>
        <taxon>Embryophyta</taxon>
        <taxon>Tracheophyta</taxon>
        <taxon>Spermatophyta</taxon>
        <taxon>Magnoliopsida</taxon>
        <taxon>eudicotyledons</taxon>
        <taxon>Gunneridae</taxon>
        <taxon>Pentapetalae</taxon>
        <taxon>rosids</taxon>
        <taxon>fabids</taxon>
        <taxon>Fabales</taxon>
        <taxon>Fabaceae</taxon>
        <taxon>Papilionoideae</taxon>
        <taxon>50 kb inversion clade</taxon>
        <taxon>NPAAA clade</taxon>
        <taxon>Hologalegina</taxon>
        <taxon>IRL clade</taxon>
        <taxon>Trifolieae</taxon>
        <taxon>Trifolium</taxon>
    </lineage>
</organism>
<comment type="caution">
    <text evidence="4">The sequence shown here is derived from an EMBL/GenBank/DDBJ whole genome shotgun (WGS) entry which is preliminary data.</text>
</comment>
<dbReference type="PANTHER" id="PTHR15503">
    <property type="entry name" value="LDOC1 RELATED"/>
    <property type="match status" value="1"/>
</dbReference>
<feature type="compositionally biased region" description="Basic and acidic residues" evidence="2">
    <location>
        <begin position="92"/>
        <end position="106"/>
    </location>
</feature>
<gene>
    <name evidence="4" type="ORF">A2U01_0006913</name>
</gene>
<feature type="region of interest" description="Disordered" evidence="2">
    <location>
        <begin position="81"/>
        <end position="113"/>
    </location>
</feature>
<keyword evidence="1" id="KW-0479">Metal-binding</keyword>
<evidence type="ECO:0000256" key="2">
    <source>
        <dbReference type="SAM" id="MobiDB-lite"/>
    </source>
</evidence>
<dbReference type="Pfam" id="PF00098">
    <property type="entry name" value="zf-CCHC"/>
    <property type="match status" value="3"/>
</dbReference>
<dbReference type="Gene3D" id="4.10.60.10">
    <property type="entry name" value="Zinc finger, CCHC-type"/>
    <property type="match status" value="1"/>
</dbReference>
<dbReference type="GO" id="GO:0008270">
    <property type="term" value="F:zinc ion binding"/>
    <property type="evidence" value="ECO:0007669"/>
    <property type="project" value="UniProtKB-KW"/>
</dbReference>
<protein>
    <submittedName>
        <fullName evidence="4">Cellular nucleic acid-binding protein</fullName>
    </submittedName>
</protein>
<feature type="domain" description="CCHC-type" evidence="3">
    <location>
        <begin position="138"/>
        <end position="154"/>
    </location>
</feature>
<evidence type="ECO:0000256" key="1">
    <source>
        <dbReference type="PROSITE-ProRule" id="PRU00047"/>
    </source>
</evidence>
<accession>A0A392MG89</accession>
<dbReference type="CDD" id="cd00303">
    <property type="entry name" value="retropepsin_like"/>
    <property type="match status" value="1"/>
</dbReference>
<sequence length="356" mass="39770">MELKQGNMSVAEYTAKFESLCAFSPHYNIVEAEYDKCVKFESGLRPDIKHLIGFSEIRDFPTLVNKSRICDEDGRAKSNYYKAMSDKKRKGQDRGKPYEDKGKKGVESSGGRKKGRGNCFKCGEMGHKSFECPKKEDKCFKCGRLGHKADVCQEKVICFNCGEEGHKILVCKKPKKTIGKVFSLSGEGADQVDNLIKGTCFIYDTPLIAIIDTGATHSFIFVNCMKRLSIPVTEIPGRIDVIFGMNWLIFNRVHINCCAKTAVFPKPEEDSQLMSSKEVKESLKEHAEIFAMFASLKPESGVKMEELPVVCEFPDVFPKDVSDVPPKREVEFTIDLVPGTSPICTVSNVSIRVEGV</sequence>